<feature type="chain" id="PRO_5038788708" description="DUF4358 domain-containing protein" evidence="1">
    <location>
        <begin position="23"/>
        <end position="161"/>
    </location>
</feature>
<protein>
    <recommendedName>
        <fullName evidence="4">DUF4358 domain-containing protein</fullName>
    </recommendedName>
</protein>
<keyword evidence="1" id="KW-0732">Signal</keyword>
<dbReference type="EMBL" id="DWWN01000037">
    <property type="protein sequence ID" value="HJC45583.1"/>
    <property type="molecule type" value="Genomic_DNA"/>
</dbReference>
<dbReference type="Proteomes" id="UP000823906">
    <property type="component" value="Unassembled WGS sequence"/>
</dbReference>
<dbReference type="PROSITE" id="PS51257">
    <property type="entry name" value="PROKAR_LIPOPROTEIN"/>
    <property type="match status" value="1"/>
</dbReference>
<feature type="signal peptide" evidence="1">
    <location>
        <begin position="1"/>
        <end position="22"/>
    </location>
</feature>
<evidence type="ECO:0000313" key="3">
    <source>
        <dbReference type="Proteomes" id="UP000823906"/>
    </source>
</evidence>
<sequence length="161" mass="16901">MKVKKLLALVLSAIMAVSMLTACGGGGGGGTGGKNSSNVLDYDVINTIISNAGYNVKVGELSTMTRDAEKAAKLLTKYNASDVSNKDAYIESMSVFSRTPGALLVTQFPKSSLGNTTYEQYVAKNVIDHIKSNGASAADAVAVEFMSKDNILCYIIAMSVQ</sequence>
<gene>
    <name evidence="2" type="ORF">H9703_05540</name>
</gene>
<organism evidence="2 3">
    <name type="scientific">Candidatus Faecalibacterium faecigallinarum</name>
    <dbReference type="NCBI Taxonomy" id="2838577"/>
    <lineage>
        <taxon>Bacteria</taxon>
        <taxon>Bacillati</taxon>
        <taxon>Bacillota</taxon>
        <taxon>Clostridia</taxon>
        <taxon>Eubacteriales</taxon>
        <taxon>Oscillospiraceae</taxon>
        <taxon>Faecalibacterium</taxon>
    </lineage>
</organism>
<comment type="caution">
    <text evidence="2">The sequence shown here is derived from an EMBL/GenBank/DDBJ whole genome shotgun (WGS) entry which is preliminary data.</text>
</comment>
<proteinExistence type="predicted"/>
<accession>A0A9D2T3B8</accession>
<dbReference type="AlphaFoldDB" id="A0A9D2T3B8"/>
<reference evidence="2" key="2">
    <citation type="submission" date="2021-04" db="EMBL/GenBank/DDBJ databases">
        <authorList>
            <person name="Gilroy R."/>
        </authorList>
    </citation>
    <scope>NUCLEOTIDE SEQUENCE</scope>
    <source>
        <strain evidence="2">ChiSjej5B23-2810</strain>
    </source>
</reference>
<name>A0A9D2T3B8_9FIRM</name>
<evidence type="ECO:0000256" key="1">
    <source>
        <dbReference type="SAM" id="SignalP"/>
    </source>
</evidence>
<reference evidence="2" key="1">
    <citation type="journal article" date="2021" name="PeerJ">
        <title>Extensive microbial diversity within the chicken gut microbiome revealed by metagenomics and culture.</title>
        <authorList>
            <person name="Gilroy R."/>
            <person name="Ravi A."/>
            <person name="Getino M."/>
            <person name="Pursley I."/>
            <person name="Horton D.L."/>
            <person name="Alikhan N.F."/>
            <person name="Baker D."/>
            <person name="Gharbi K."/>
            <person name="Hall N."/>
            <person name="Watson M."/>
            <person name="Adriaenssens E.M."/>
            <person name="Foster-Nyarko E."/>
            <person name="Jarju S."/>
            <person name="Secka A."/>
            <person name="Antonio M."/>
            <person name="Oren A."/>
            <person name="Chaudhuri R.R."/>
            <person name="La Ragione R."/>
            <person name="Hildebrand F."/>
            <person name="Pallen M.J."/>
        </authorList>
    </citation>
    <scope>NUCLEOTIDE SEQUENCE</scope>
    <source>
        <strain evidence="2">ChiSjej5B23-2810</strain>
    </source>
</reference>
<evidence type="ECO:0000313" key="2">
    <source>
        <dbReference type="EMBL" id="HJC45583.1"/>
    </source>
</evidence>
<evidence type="ECO:0008006" key="4">
    <source>
        <dbReference type="Google" id="ProtNLM"/>
    </source>
</evidence>